<dbReference type="SUPFAM" id="SSF103473">
    <property type="entry name" value="MFS general substrate transporter"/>
    <property type="match status" value="1"/>
</dbReference>
<dbReference type="PANTHER" id="PTHR23502">
    <property type="entry name" value="MAJOR FACILITATOR SUPERFAMILY"/>
    <property type="match status" value="1"/>
</dbReference>
<dbReference type="InterPro" id="IPR036259">
    <property type="entry name" value="MFS_trans_sf"/>
</dbReference>
<feature type="transmembrane region" description="Helical" evidence="7">
    <location>
        <begin position="208"/>
        <end position="230"/>
    </location>
</feature>
<organism evidence="9 11">
    <name type="scientific">Alternaria alternata</name>
    <name type="common">Alternaria rot fungus</name>
    <name type="synonym">Torula alternata</name>
    <dbReference type="NCBI Taxonomy" id="5599"/>
    <lineage>
        <taxon>Eukaryota</taxon>
        <taxon>Fungi</taxon>
        <taxon>Dikarya</taxon>
        <taxon>Ascomycota</taxon>
        <taxon>Pezizomycotina</taxon>
        <taxon>Dothideomycetes</taxon>
        <taxon>Pleosporomycetidae</taxon>
        <taxon>Pleosporales</taxon>
        <taxon>Pleosporineae</taxon>
        <taxon>Pleosporaceae</taxon>
        <taxon>Alternaria</taxon>
        <taxon>Alternaria sect. Alternaria</taxon>
        <taxon>Alternaria alternata complex</taxon>
    </lineage>
</organism>
<name>A0A177DXH8_ALTAL</name>
<feature type="transmembrane region" description="Helical" evidence="7">
    <location>
        <begin position="242"/>
        <end position="265"/>
    </location>
</feature>
<dbReference type="InterPro" id="IPR020846">
    <property type="entry name" value="MFS_dom"/>
</dbReference>
<dbReference type="GO" id="GO:0022857">
    <property type="term" value="F:transmembrane transporter activity"/>
    <property type="evidence" value="ECO:0007669"/>
    <property type="project" value="InterPro"/>
</dbReference>
<feature type="region of interest" description="Disordered" evidence="6">
    <location>
        <begin position="22"/>
        <end position="105"/>
    </location>
</feature>
<evidence type="ECO:0000256" key="4">
    <source>
        <dbReference type="ARBA" id="ARBA00022989"/>
    </source>
</evidence>
<evidence type="ECO:0000313" key="9">
    <source>
        <dbReference type="EMBL" id="OAG24196.1"/>
    </source>
</evidence>
<dbReference type="FunFam" id="1.20.1250.20:FF:000011">
    <property type="entry name" value="MFS multidrug transporter, putative"/>
    <property type="match status" value="1"/>
</dbReference>
<dbReference type="OMA" id="WRWNFWF"/>
<evidence type="ECO:0000256" key="3">
    <source>
        <dbReference type="ARBA" id="ARBA00022692"/>
    </source>
</evidence>
<dbReference type="PROSITE" id="PS50850">
    <property type="entry name" value="MFS"/>
    <property type="match status" value="1"/>
</dbReference>
<evidence type="ECO:0000313" key="11">
    <source>
        <dbReference type="Proteomes" id="UP000077248"/>
    </source>
</evidence>
<dbReference type="CDD" id="cd17323">
    <property type="entry name" value="MFS_Tpo1_MDR_like"/>
    <property type="match status" value="1"/>
</dbReference>
<dbReference type="Proteomes" id="UP000077248">
    <property type="component" value="Unassembled WGS sequence"/>
</dbReference>
<evidence type="ECO:0000313" key="10">
    <source>
        <dbReference type="EMBL" id="RYN83322.1"/>
    </source>
</evidence>
<dbReference type="Gene3D" id="1.20.1250.20">
    <property type="entry name" value="MFS general substrate transporter like domains"/>
    <property type="match status" value="1"/>
</dbReference>
<keyword evidence="4 7" id="KW-1133">Transmembrane helix</keyword>
<reference evidence="10" key="3">
    <citation type="journal article" date="2019" name="J. ISSAAS">
        <title>Genomics, evolutionary history and diagnostics of the Alternaria alternata species group including apple and Asian pear pathotypes.</title>
        <authorList>
            <person name="Armitage A.D."/>
            <person name="Cockerton H.M."/>
            <person name="Sreenivasaprasad S."/>
            <person name="Woodhall J."/>
            <person name="Lane C."/>
            <person name="Harrison R.J."/>
            <person name="Clarkson J.P."/>
        </authorList>
    </citation>
    <scope>NUCLEOTIDE SEQUENCE</scope>
    <source>
        <strain evidence="10">FERA 1177</strain>
    </source>
</reference>
<accession>A0A177DXH8</accession>
<feature type="transmembrane region" description="Helical" evidence="7">
    <location>
        <begin position="181"/>
        <end position="202"/>
    </location>
</feature>
<evidence type="ECO:0000256" key="7">
    <source>
        <dbReference type="SAM" id="Phobius"/>
    </source>
</evidence>
<feature type="compositionally biased region" description="Acidic residues" evidence="6">
    <location>
        <begin position="79"/>
        <end position="88"/>
    </location>
</feature>
<feature type="transmembrane region" description="Helical" evidence="7">
    <location>
        <begin position="155"/>
        <end position="174"/>
    </location>
</feature>
<evidence type="ECO:0000256" key="2">
    <source>
        <dbReference type="ARBA" id="ARBA00008335"/>
    </source>
</evidence>
<feature type="transmembrane region" description="Helical" evidence="7">
    <location>
        <begin position="482"/>
        <end position="504"/>
    </location>
</feature>
<dbReference type="Pfam" id="PF07690">
    <property type="entry name" value="MFS_1"/>
    <property type="match status" value="1"/>
</dbReference>
<dbReference type="RefSeq" id="XP_018389617.1">
    <property type="nucleotide sequence ID" value="XM_018526421.1"/>
</dbReference>
<keyword evidence="11" id="KW-1185">Reference proteome</keyword>
<comment type="subcellular location">
    <subcellularLocation>
        <location evidence="1">Membrane</location>
        <topology evidence="1">Multi-pass membrane protein</topology>
    </subcellularLocation>
</comment>
<keyword evidence="3 7" id="KW-0812">Transmembrane</keyword>
<dbReference type="AlphaFoldDB" id="A0A177DXH8"/>
<evidence type="ECO:0000259" key="8">
    <source>
        <dbReference type="PROSITE" id="PS50850"/>
    </source>
</evidence>
<dbReference type="VEuPathDB" id="FungiDB:CC77DRAFT_1028121"/>
<feature type="transmembrane region" description="Helical" evidence="7">
    <location>
        <begin position="385"/>
        <end position="404"/>
    </location>
</feature>
<feature type="compositionally biased region" description="Basic and acidic residues" evidence="6">
    <location>
        <begin position="45"/>
        <end position="70"/>
    </location>
</feature>
<dbReference type="InterPro" id="IPR011701">
    <property type="entry name" value="MFS"/>
</dbReference>
<dbReference type="EMBL" id="KV441471">
    <property type="protein sequence ID" value="OAG24196.1"/>
    <property type="molecule type" value="Genomic_DNA"/>
</dbReference>
<dbReference type="KEGG" id="aalt:CC77DRAFT_1028121"/>
<feature type="transmembrane region" description="Helical" evidence="7">
    <location>
        <begin position="451"/>
        <end position="470"/>
    </location>
</feature>
<dbReference type="GO" id="GO:0016020">
    <property type="term" value="C:membrane"/>
    <property type="evidence" value="ECO:0007669"/>
    <property type="project" value="UniProtKB-SubCell"/>
</dbReference>
<feature type="transmembrane region" description="Helical" evidence="7">
    <location>
        <begin position="516"/>
        <end position="537"/>
    </location>
</feature>
<keyword evidence="5 7" id="KW-0472">Membrane</keyword>
<reference evidence="9 11" key="1">
    <citation type="submission" date="2016-05" db="EMBL/GenBank/DDBJ databases">
        <title>Comparative analysis of secretome profiles of manganese(II)-oxidizing ascomycete fungi.</title>
        <authorList>
            <consortium name="DOE Joint Genome Institute"/>
            <person name="Zeiner C.A."/>
            <person name="Purvine S.O."/>
            <person name="Zink E.M."/>
            <person name="Wu S."/>
            <person name="Pasa-Tolic L."/>
            <person name="Chaput D.L."/>
            <person name="Haridas S."/>
            <person name="Grigoriev I.V."/>
            <person name="Santelli C.M."/>
            <person name="Hansel C.M."/>
        </authorList>
    </citation>
    <scope>NUCLEOTIDE SEQUENCE [LARGE SCALE GENOMIC DNA]</scope>
    <source>
        <strain evidence="9 11">SRC1lrK2f</strain>
    </source>
</reference>
<dbReference type="EMBL" id="PDXD01000001">
    <property type="protein sequence ID" value="RYN83322.1"/>
    <property type="molecule type" value="Genomic_DNA"/>
</dbReference>
<evidence type="ECO:0000256" key="6">
    <source>
        <dbReference type="SAM" id="MobiDB-lite"/>
    </source>
</evidence>
<feature type="domain" description="Major facilitator superfamily (MFS) profile" evidence="8">
    <location>
        <begin position="116"/>
        <end position="543"/>
    </location>
</feature>
<gene>
    <name evidence="10" type="ORF">AA0117_g902</name>
    <name evidence="9" type="ORF">CC77DRAFT_1028121</name>
</gene>
<protein>
    <submittedName>
        <fullName evidence="9">MFS general substrate transporter</fullName>
    </submittedName>
</protein>
<evidence type="ECO:0000256" key="5">
    <source>
        <dbReference type="ARBA" id="ARBA00023136"/>
    </source>
</evidence>
<evidence type="ECO:0000256" key="1">
    <source>
        <dbReference type="ARBA" id="ARBA00004141"/>
    </source>
</evidence>
<comment type="similarity">
    <text evidence="2">Belongs to the major facilitator superfamily.</text>
</comment>
<sequence>MPQSEPPKLYRHPTRSEIIDQAAAEGHDADIPGNLGSIHQVPSHTSERRHSLDEKKHEYTTGEQDVEKGNRPASIYSADEPDAEEEPERDPNIVDFDGPDDPENPLNWKASRKWGMVALISGITFLTPLASSQFAPGVPEVMRDFNSTSDLLEGFMVSVYVLGFAFGPLIIAPLSEMYGRLPLYHSCNLLFIVFTIAAAVATNMAQFVVFRFFMGCFGGAPMVLGGGTIADLIPREQRGTAMAVWMMGPTIGPCVGPIIGGFLTVAKGWRWNFWFVAIVGGAFFITSLILMRETSGIIILQRKVKRLKAETGNSKLRSKLDGGLTPSQLFKFSIIRPAKMLFRSTICFAISLYIAITYAYLYILFTTFTAVFKGQYGWHGGITGLSFLGLGIGSLIGQFTYIHYGNKVVHKHMARGDFRPEHRLYMMCIGGFFIPCGLFIYGWSVQYQTHFMVPIVATGIIGFGLLMTFMPATTYLVDVFTIHAASAMAASTVLRSLAAAFIPLSSQTMYAQMGYGWGNSMLGFIATLLIPIPFLFIRYGEKIRARSTVKL</sequence>
<feature type="transmembrane region" description="Helical" evidence="7">
    <location>
        <begin position="114"/>
        <end position="135"/>
    </location>
</feature>
<dbReference type="GeneID" id="29112015"/>
<reference evidence="12" key="2">
    <citation type="journal article" date="2019" name="bioRxiv">
        <title>Genomics, evolutionary history and diagnostics of the Alternaria alternata species group including apple and Asian pear pathotypes.</title>
        <authorList>
            <person name="Armitage A.D."/>
            <person name="Cockerton H.M."/>
            <person name="Sreenivasaprasad S."/>
            <person name="Woodhall J.W."/>
            <person name="Lane C.R."/>
            <person name="Harrison R.J."/>
            <person name="Clarkson J.P."/>
        </authorList>
    </citation>
    <scope>NUCLEOTIDE SEQUENCE [LARGE SCALE GENOMIC DNA]</scope>
    <source>
        <strain evidence="12">FERA 1177</strain>
    </source>
</reference>
<dbReference type="Proteomes" id="UP000291422">
    <property type="component" value="Unassembled WGS sequence"/>
</dbReference>
<evidence type="ECO:0000313" key="12">
    <source>
        <dbReference type="Proteomes" id="UP000291422"/>
    </source>
</evidence>
<dbReference type="PANTHER" id="PTHR23502:SF68">
    <property type="entry name" value="MULTIDRUG TRANSPORTER, PUTATIVE (AFU_ORTHOLOGUE AFUA_3G01120)-RELATED"/>
    <property type="match status" value="1"/>
</dbReference>
<feature type="transmembrane region" description="Helical" evidence="7">
    <location>
        <begin position="271"/>
        <end position="291"/>
    </location>
</feature>
<proteinExistence type="inferred from homology"/>
<feature type="transmembrane region" description="Helical" evidence="7">
    <location>
        <begin position="341"/>
        <end position="365"/>
    </location>
</feature>
<feature type="transmembrane region" description="Helical" evidence="7">
    <location>
        <begin position="424"/>
        <end position="445"/>
    </location>
</feature>